<accession>A0A1S5R1S6</accession>
<protein>
    <submittedName>
        <fullName evidence="2">Uncharacterized protein</fullName>
    </submittedName>
</protein>
<reference evidence="2 3" key="1">
    <citation type="submission" date="2016-03" db="EMBL/GenBank/DDBJ databases">
        <title>Characterization of pf16 and phiPMW: Two novel phages infecting Pseudomonas putida PpG1.</title>
        <authorList>
            <person name="Magill D.J."/>
            <person name="Krylov V.N."/>
            <person name="Allen C.C.R."/>
            <person name="McGrath J.W."/>
            <person name="Quinn J.P."/>
            <person name="Kulakov L.A."/>
        </authorList>
    </citation>
    <scope>NUCLEOTIDE SEQUENCE [LARGE SCALE GENOMIC DNA]</scope>
</reference>
<keyword evidence="1" id="KW-1133">Transmembrane helix</keyword>
<evidence type="ECO:0000313" key="2">
    <source>
        <dbReference type="EMBL" id="ANA49328.1"/>
    </source>
</evidence>
<dbReference type="EMBL" id="KU862660">
    <property type="protein sequence ID" value="ANA49328.1"/>
    <property type="molecule type" value="Genomic_DNA"/>
</dbReference>
<gene>
    <name evidence="2" type="ORF">PMW_203</name>
</gene>
<name>A0A1S5R1S6_9CAUD</name>
<evidence type="ECO:0000313" key="3">
    <source>
        <dbReference type="Proteomes" id="UP000223738"/>
    </source>
</evidence>
<feature type="transmembrane region" description="Helical" evidence="1">
    <location>
        <begin position="6"/>
        <end position="26"/>
    </location>
</feature>
<evidence type="ECO:0000256" key="1">
    <source>
        <dbReference type="SAM" id="Phobius"/>
    </source>
</evidence>
<keyword evidence="1" id="KW-0812">Transmembrane</keyword>
<keyword evidence="1" id="KW-0472">Membrane</keyword>
<organism evidence="2 3">
    <name type="scientific">Pseudomonas phage phiPMW</name>
    <dbReference type="NCBI Taxonomy" id="1815582"/>
    <lineage>
        <taxon>Viruses</taxon>
        <taxon>Duplodnaviria</taxon>
        <taxon>Heunggongvirae</taxon>
        <taxon>Uroviricota</taxon>
        <taxon>Caudoviricetes</taxon>
        <taxon>Plaisancevirus</taxon>
        <taxon>Plaisancevirus PMW</taxon>
    </lineage>
</organism>
<dbReference type="Proteomes" id="UP000223738">
    <property type="component" value="Segment"/>
</dbReference>
<proteinExistence type="predicted"/>
<feature type="transmembrane region" description="Helical" evidence="1">
    <location>
        <begin position="33"/>
        <end position="54"/>
    </location>
</feature>
<keyword evidence="3" id="KW-1185">Reference proteome</keyword>
<sequence length="57" mass="6227">MSFNWPVLFCLFMTVIVSNSIIEATIKDNSVNIYKLLSAISIGILFNAAGFQTITVG</sequence>